<dbReference type="Proteomes" id="UP001500893">
    <property type="component" value="Unassembled WGS sequence"/>
</dbReference>
<organism evidence="1 2">
    <name type="scientific">Streptomyces rameus</name>
    <dbReference type="NCBI Taxonomy" id="68261"/>
    <lineage>
        <taxon>Bacteria</taxon>
        <taxon>Bacillati</taxon>
        <taxon>Actinomycetota</taxon>
        <taxon>Actinomycetes</taxon>
        <taxon>Kitasatosporales</taxon>
        <taxon>Streptomycetaceae</taxon>
        <taxon>Streptomyces</taxon>
    </lineage>
</organism>
<evidence type="ECO:0000313" key="2">
    <source>
        <dbReference type="Proteomes" id="UP001500893"/>
    </source>
</evidence>
<evidence type="ECO:0008006" key="3">
    <source>
        <dbReference type="Google" id="ProtNLM"/>
    </source>
</evidence>
<protein>
    <recommendedName>
        <fullName evidence="3">PPM-type phosphatase domain-containing protein</fullName>
    </recommendedName>
</protein>
<proteinExistence type="predicted"/>
<gene>
    <name evidence="1" type="ORF">GCM10010521_11840</name>
</gene>
<keyword evidence="2" id="KW-1185">Reference proteome</keyword>
<evidence type="ECO:0000313" key="1">
    <source>
        <dbReference type="EMBL" id="GAA3126975.1"/>
    </source>
</evidence>
<sequence>MAAPTTYRLQELLLRPGDRLVLLTDGLQERGAAAVDLPSVIHDTRALHPEKPFKP</sequence>
<reference evidence="2" key="1">
    <citation type="journal article" date="2019" name="Int. J. Syst. Evol. Microbiol.">
        <title>The Global Catalogue of Microorganisms (GCM) 10K type strain sequencing project: providing services to taxonomists for standard genome sequencing and annotation.</title>
        <authorList>
            <consortium name="The Broad Institute Genomics Platform"/>
            <consortium name="The Broad Institute Genome Sequencing Center for Infectious Disease"/>
            <person name="Wu L."/>
            <person name="Ma J."/>
        </authorList>
    </citation>
    <scope>NUCLEOTIDE SEQUENCE [LARGE SCALE GENOMIC DNA]</scope>
    <source>
        <strain evidence="2">JCM 11574</strain>
    </source>
</reference>
<comment type="caution">
    <text evidence="1">The sequence shown here is derived from an EMBL/GenBank/DDBJ whole genome shotgun (WGS) entry which is preliminary data.</text>
</comment>
<accession>A0ABP6MWG2</accession>
<name>A0ABP6MWG2_9ACTN</name>
<dbReference type="EMBL" id="BAAAVM010000013">
    <property type="protein sequence ID" value="GAA3126975.1"/>
    <property type="molecule type" value="Genomic_DNA"/>
</dbReference>